<dbReference type="EC" id="5.1.3.1" evidence="7 10"/>
<feature type="binding site" evidence="10 14">
    <location>
        <position position="65"/>
    </location>
    <ligand>
        <name>substrate</name>
    </ligand>
</feature>
<comment type="cofactor">
    <cofactor evidence="10 13">
        <name>a divalent metal cation</name>
        <dbReference type="ChEBI" id="CHEBI:60240"/>
    </cofactor>
    <text evidence="10 13">Binds 1 divalent metal cation per subunit.</text>
</comment>
<evidence type="ECO:0000313" key="15">
    <source>
        <dbReference type="EMBL" id="HIU35978.1"/>
    </source>
</evidence>
<dbReference type="InterPro" id="IPR000056">
    <property type="entry name" value="Ribul_P_3_epim-like"/>
</dbReference>
<dbReference type="AlphaFoldDB" id="A0A9D1IEW8"/>
<organism evidence="15 16">
    <name type="scientific">Candidatus Fimenecus excrementigallinarum</name>
    <dbReference type="NCBI Taxonomy" id="2840816"/>
    <lineage>
        <taxon>Bacteria</taxon>
        <taxon>Bacillati</taxon>
        <taxon>Bacillota</taxon>
        <taxon>Clostridia</taxon>
        <taxon>Candidatus Fimenecus</taxon>
    </lineage>
</organism>
<evidence type="ECO:0000256" key="7">
    <source>
        <dbReference type="ARBA" id="ARBA00013188"/>
    </source>
</evidence>
<dbReference type="HAMAP" id="MF_02227">
    <property type="entry name" value="RPE"/>
    <property type="match status" value="1"/>
</dbReference>
<accession>A0A9D1IEW8</accession>
<dbReference type="CDD" id="cd00429">
    <property type="entry name" value="RPE"/>
    <property type="match status" value="1"/>
</dbReference>
<comment type="catalytic activity">
    <reaction evidence="1 10 11">
        <text>D-ribulose 5-phosphate = D-xylulose 5-phosphate</text>
        <dbReference type="Rhea" id="RHEA:13677"/>
        <dbReference type="ChEBI" id="CHEBI:57737"/>
        <dbReference type="ChEBI" id="CHEBI:58121"/>
        <dbReference type="EC" id="5.1.3.1"/>
    </reaction>
</comment>
<evidence type="ECO:0000256" key="12">
    <source>
        <dbReference type="PIRSR" id="PIRSR001461-1"/>
    </source>
</evidence>
<dbReference type="GO" id="GO:0004750">
    <property type="term" value="F:D-ribulose-phosphate 3-epimerase activity"/>
    <property type="evidence" value="ECO:0007669"/>
    <property type="project" value="UniProtKB-UniRule"/>
</dbReference>
<keyword evidence="9 10" id="KW-0413">Isomerase</keyword>
<feature type="binding site" evidence="10 14">
    <location>
        <begin position="141"/>
        <end position="144"/>
    </location>
    <ligand>
        <name>substrate</name>
    </ligand>
</feature>
<dbReference type="NCBIfam" id="TIGR01163">
    <property type="entry name" value="rpe"/>
    <property type="match status" value="1"/>
</dbReference>
<keyword evidence="13" id="KW-0170">Cobalt</keyword>
<comment type="pathway">
    <text evidence="10">Carbohydrate degradation.</text>
</comment>
<dbReference type="InterPro" id="IPR013785">
    <property type="entry name" value="Aldolase_TIM"/>
</dbReference>
<evidence type="ECO:0000256" key="8">
    <source>
        <dbReference type="ARBA" id="ARBA00022723"/>
    </source>
</evidence>
<protein>
    <recommendedName>
        <fullName evidence="7 10">Ribulose-phosphate 3-epimerase</fullName>
        <ecNumber evidence="7 10">5.1.3.1</ecNumber>
    </recommendedName>
</protein>
<dbReference type="Gene3D" id="3.20.20.70">
    <property type="entry name" value="Aldolase class I"/>
    <property type="match status" value="1"/>
</dbReference>
<feature type="binding site" evidence="10 13">
    <location>
        <position position="34"/>
    </location>
    <ligand>
        <name>a divalent metal cation</name>
        <dbReference type="ChEBI" id="CHEBI:60240"/>
    </ligand>
</feature>
<comment type="caution">
    <text evidence="15">The sequence shown here is derived from an EMBL/GenBank/DDBJ whole genome shotgun (WGS) entry which is preliminary data.</text>
</comment>
<feature type="binding site" evidence="14">
    <location>
        <position position="177"/>
    </location>
    <ligand>
        <name>substrate</name>
    </ligand>
</feature>
<dbReference type="GO" id="GO:0005737">
    <property type="term" value="C:cytoplasm"/>
    <property type="evidence" value="ECO:0007669"/>
    <property type="project" value="UniProtKB-ARBA"/>
</dbReference>
<comment type="cofactor">
    <cofactor evidence="2">
        <name>Mn(2+)</name>
        <dbReference type="ChEBI" id="CHEBI:29035"/>
    </cofactor>
</comment>
<gene>
    <name evidence="10 15" type="primary">rpe</name>
    <name evidence="15" type="ORF">IAC53_05150</name>
</gene>
<evidence type="ECO:0000256" key="13">
    <source>
        <dbReference type="PIRSR" id="PIRSR001461-2"/>
    </source>
</evidence>
<dbReference type="NCBIfam" id="NF004076">
    <property type="entry name" value="PRK05581.1-4"/>
    <property type="match status" value="1"/>
</dbReference>
<evidence type="ECO:0000256" key="5">
    <source>
        <dbReference type="ARBA" id="ARBA00001954"/>
    </source>
</evidence>
<evidence type="ECO:0000256" key="14">
    <source>
        <dbReference type="PIRSR" id="PIRSR001461-3"/>
    </source>
</evidence>
<dbReference type="FunFam" id="3.20.20.70:FF:000004">
    <property type="entry name" value="Ribulose-phosphate 3-epimerase"/>
    <property type="match status" value="1"/>
</dbReference>
<reference evidence="15" key="1">
    <citation type="submission" date="2020-10" db="EMBL/GenBank/DDBJ databases">
        <authorList>
            <person name="Gilroy R."/>
        </authorList>
    </citation>
    <scope>NUCLEOTIDE SEQUENCE</scope>
    <source>
        <strain evidence="15">ChiGjej1B1-19959</strain>
    </source>
</reference>
<dbReference type="GO" id="GO:0006098">
    <property type="term" value="P:pentose-phosphate shunt"/>
    <property type="evidence" value="ECO:0007669"/>
    <property type="project" value="UniProtKB-UniRule"/>
</dbReference>
<dbReference type="Proteomes" id="UP000824071">
    <property type="component" value="Unassembled WGS sequence"/>
</dbReference>
<feature type="binding site" evidence="10 13">
    <location>
        <position position="65"/>
    </location>
    <ligand>
        <name>a divalent metal cation</name>
        <dbReference type="ChEBI" id="CHEBI:60240"/>
    </ligand>
</feature>
<proteinExistence type="inferred from homology"/>
<keyword evidence="13" id="KW-0464">Manganese</keyword>
<comment type="similarity">
    <text evidence="6 10 11">Belongs to the ribulose-phosphate 3-epimerase family.</text>
</comment>
<evidence type="ECO:0000256" key="3">
    <source>
        <dbReference type="ARBA" id="ARBA00001941"/>
    </source>
</evidence>
<feature type="binding site" evidence="10 13">
    <location>
        <position position="32"/>
    </location>
    <ligand>
        <name>a divalent metal cation</name>
        <dbReference type="ChEBI" id="CHEBI:60240"/>
    </ligand>
</feature>
<evidence type="ECO:0000313" key="16">
    <source>
        <dbReference type="Proteomes" id="UP000824071"/>
    </source>
</evidence>
<dbReference type="PANTHER" id="PTHR11749">
    <property type="entry name" value="RIBULOSE-5-PHOSPHATE-3-EPIMERASE"/>
    <property type="match status" value="1"/>
</dbReference>
<dbReference type="GO" id="GO:0046872">
    <property type="term" value="F:metal ion binding"/>
    <property type="evidence" value="ECO:0007669"/>
    <property type="project" value="UniProtKB-UniRule"/>
</dbReference>
<dbReference type="SUPFAM" id="SSF51366">
    <property type="entry name" value="Ribulose-phoshate binding barrel"/>
    <property type="match status" value="1"/>
</dbReference>
<dbReference type="Pfam" id="PF00834">
    <property type="entry name" value="Ribul_P_3_epim"/>
    <property type="match status" value="1"/>
</dbReference>
<comment type="cofactor">
    <cofactor evidence="4">
        <name>Zn(2+)</name>
        <dbReference type="ChEBI" id="CHEBI:29105"/>
    </cofactor>
</comment>
<dbReference type="PIRSF" id="PIRSF001461">
    <property type="entry name" value="RPE"/>
    <property type="match status" value="1"/>
</dbReference>
<feature type="active site" description="Proton acceptor" evidence="10 12">
    <location>
        <position position="34"/>
    </location>
</feature>
<feature type="binding site" evidence="10 13">
    <location>
        <position position="175"/>
    </location>
    <ligand>
        <name>a divalent metal cation</name>
        <dbReference type="ChEBI" id="CHEBI:60240"/>
    </ligand>
</feature>
<keyword evidence="8 10" id="KW-0479">Metal-binding</keyword>
<dbReference type="GO" id="GO:0019323">
    <property type="term" value="P:pentose catabolic process"/>
    <property type="evidence" value="ECO:0007669"/>
    <property type="project" value="UniProtKB-UniRule"/>
</dbReference>
<dbReference type="PROSITE" id="PS01086">
    <property type="entry name" value="RIBUL_P_3_EPIMER_2"/>
    <property type="match status" value="1"/>
</dbReference>
<feature type="binding site" evidence="10 14">
    <location>
        <begin position="197"/>
        <end position="198"/>
    </location>
    <ligand>
        <name>substrate</name>
    </ligand>
</feature>
<comment type="function">
    <text evidence="10">Catalyzes the reversible epimerization of D-ribulose 5-phosphate to D-xylulose 5-phosphate.</text>
</comment>
<dbReference type="InterPro" id="IPR026019">
    <property type="entry name" value="Ribul_P_3_epim"/>
</dbReference>
<evidence type="ECO:0000256" key="11">
    <source>
        <dbReference type="PIRNR" id="PIRNR001461"/>
    </source>
</evidence>
<feature type="active site" description="Proton donor" evidence="10 12">
    <location>
        <position position="175"/>
    </location>
</feature>
<feature type="binding site" evidence="10 14">
    <location>
        <position position="7"/>
    </location>
    <ligand>
        <name>substrate</name>
    </ligand>
</feature>
<evidence type="ECO:0000256" key="10">
    <source>
        <dbReference type="HAMAP-Rule" id="MF_02227"/>
    </source>
</evidence>
<reference evidence="15" key="2">
    <citation type="journal article" date="2021" name="PeerJ">
        <title>Extensive microbial diversity within the chicken gut microbiome revealed by metagenomics and culture.</title>
        <authorList>
            <person name="Gilroy R."/>
            <person name="Ravi A."/>
            <person name="Getino M."/>
            <person name="Pursley I."/>
            <person name="Horton D.L."/>
            <person name="Alikhan N.F."/>
            <person name="Baker D."/>
            <person name="Gharbi K."/>
            <person name="Hall N."/>
            <person name="Watson M."/>
            <person name="Adriaenssens E.M."/>
            <person name="Foster-Nyarko E."/>
            <person name="Jarju S."/>
            <person name="Secka A."/>
            <person name="Antonio M."/>
            <person name="Oren A."/>
            <person name="Chaudhuri R.R."/>
            <person name="La Ragione R."/>
            <person name="Hildebrand F."/>
            <person name="Pallen M.J."/>
        </authorList>
    </citation>
    <scope>NUCLEOTIDE SEQUENCE</scope>
    <source>
        <strain evidence="15">ChiGjej1B1-19959</strain>
    </source>
</reference>
<evidence type="ECO:0000256" key="9">
    <source>
        <dbReference type="ARBA" id="ARBA00023235"/>
    </source>
</evidence>
<dbReference type="PROSITE" id="PS01085">
    <property type="entry name" value="RIBUL_P_3_EPIMER_1"/>
    <property type="match status" value="1"/>
</dbReference>
<dbReference type="EMBL" id="DVMW01000031">
    <property type="protein sequence ID" value="HIU35978.1"/>
    <property type="molecule type" value="Genomic_DNA"/>
</dbReference>
<keyword evidence="10 11" id="KW-0119">Carbohydrate metabolism</keyword>
<evidence type="ECO:0000256" key="1">
    <source>
        <dbReference type="ARBA" id="ARBA00001782"/>
    </source>
</evidence>
<comment type="cofactor">
    <cofactor evidence="3">
        <name>Co(2+)</name>
        <dbReference type="ChEBI" id="CHEBI:48828"/>
    </cofactor>
</comment>
<dbReference type="InterPro" id="IPR011060">
    <property type="entry name" value="RibuloseP-bd_barrel"/>
</dbReference>
<keyword evidence="13" id="KW-0862">Zinc</keyword>
<sequence length="223" mass="23214">MDRISPSILSADYGRLSEALAHLTAAGADMVHIDVMDGHFVPNITLGAPVVRCLRGSTTLPFDVHLMIQDPLFFIDDFAKAGADRITFHVESASDVSATLDAIEAAGKEAGLAVKPGTPVEAVYPYLPRLAMVLVMTVEPGFGGQSFRADMLVKLTALRAECARQGMPELDIQVDGGIGASTIGPAAAAGANVFVSGSALFGSADMRAEIARFKALAAAARQA</sequence>
<evidence type="ECO:0000256" key="4">
    <source>
        <dbReference type="ARBA" id="ARBA00001947"/>
    </source>
</evidence>
<name>A0A9D1IEW8_9FIRM</name>
<comment type="cofactor">
    <cofactor evidence="5">
        <name>Fe(2+)</name>
        <dbReference type="ChEBI" id="CHEBI:29033"/>
    </cofactor>
</comment>
<evidence type="ECO:0000256" key="6">
    <source>
        <dbReference type="ARBA" id="ARBA00009541"/>
    </source>
</evidence>
<evidence type="ECO:0000256" key="2">
    <source>
        <dbReference type="ARBA" id="ARBA00001936"/>
    </source>
</evidence>
<feature type="binding site" evidence="10">
    <location>
        <begin position="175"/>
        <end position="177"/>
    </location>
    <ligand>
        <name>substrate</name>
    </ligand>
</feature>